<evidence type="ECO:0000256" key="1">
    <source>
        <dbReference type="SAM" id="Phobius"/>
    </source>
</evidence>
<feature type="transmembrane region" description="Helical" evidence="1">
    <location>
        <begin position="40"/>
        <end position="58"/>
    </location>
</feature>
<accession>A0A5B8HE66</accession>
<name>A0A5B8HE66_9GAMM</name>
<keyword evidence="1" id="KW-1133">Transmembrane helix</keyword>
<sequence>MPVSAVGVNISKTGNYTILITPSVLLVPPAVCWDGCRSRLSLLLLFCICPTTLAMLLFPGKTSLNNYSG</sequence>
<proteinExistence type="predicted"/>
<dbReference type="EMBL" id="CP042220">
    <property type="protein sequence ID" value="QDX28565.1"/>
    <property type="molecule type" value="Genomic_DNA"/>
</dbReference>
<organism evidence="2 3">
    <name type="scientific">Dickeya poaceiphila</name>
    <dbReference type="NCBI Taxonomy" id="568768"/>
    <lineage>
        <taxon>Bacteria</taxon>
        <taxon>Pseudomonadati</taxon>
        <taxon>Pseudomonadota</taxon>
        <taxon>Gammaproteobacteria</taxon>
        <taxon>Enterobacterales</taxon>
        <taxon>Pectobacteriaceae</taxon>
        <taxon>Dickeya</taxon>
    </lineage>
</organism>
<keyword evidence="1" id="KW-0472">Membrane</keyword>
<reference evidence="2 3" key="1">
    <citation type="journal article" date="2019" name="Environ. Microbiol.">
        <title>The phytopathogenic nature of Dickeya aquatica 174/2 and the dynamic early evolution of Dickeya pathogenicity.</title>
        <authorList>
            <person name="Duprey A."/>
            <person name="Taib N."/>
            <person name="Leonard S."/>
            <person name="Garin T."/>
            <person name="Flandrois J.P."/>
            <person name="Nasser W."/>
            <person name="Brochier-Armanet C."/>
            <person name="Reverchon S."/>
        </authorList>
    </citation>
    <scope>NUCLEOTIDE SEQUENCE [LARGE SCALE GENOMIC DNA]</scope>
    <source>
        <strain evidence="2 3">NCPPB 569</strain>
    </source>
</reference>
<evidence type="ECO:0000313" key="2">
    <source>
        <dbReference type="EMBL" id="QDX28565.1"/>
    </source>
</evidence>
<feature type="transmembrane region" description="Helical" evidence="1">
    <location>
        <begin position="16"/>
        <end position="33"/>
    </location>
</feature>
<dbReference type="Proteomes" id="UP000320591">
    <property type="component" value="Chromosome"/>
</dbReference>
<gene>
    <name evidence="2" type="ORF">Dpoa569_0000211</name>
</gene>
<dbReference type="KEGG" id="dic:Dpoa569_0000211"/>
<protein>
    <submittedName>
        <fullName evidence="2">Uncharacterized protein</fullName>
    </submittedName>
</protein>
<dbReference type="AlphaFoldDB" id="A0A5B8HE66"/>
<evidence type="ECO:0000313" key="3">
    <source>
        <dbReference type="Proteomes" id="UP000320591"/>
    </source>
</evidence>
<keyword evidence="1" id="KW-0812">Transmembrane</keyword>
<keyword evidence="3" id="KW-1185">Reference proteome</keyword>